<feature type="active site" description="Proton acceptor" evidence="12">
    <location>
        <position position="749"/>
    </location>
</feature>
<dbReference type="PANTHER" id="PTHR21646:SF10">
    <property type="entry name" value="UBIQUITIN CARBOXYL-TERMINAL HYDROLASE 14"/>
    <property type="match status" value="1"/>
</dbReference>
<evidence type="ECO:0000256" key="2">
    <source>
        <dbReference type="ARBA" id="ARBA00009085"/>
    </source>
</evidence>
<dbReference type="Gene3D" id="3.30.40.10">
    <property type="entry name" value="Zinc/RING finger domain, C3HC4 (zinc finger)"/>
    <property type="match status" value="2"/>
</dbReference>
<evidence type="ECO:0000256" key="4">
    <source>
        <dbReference type="ARBA" id="ARBA00022723"/>
    </source>
</evidence>
<dbReference type="InterPro" id="IPR015940">
    <property type="entry name" value="UBA"/>
</dbReference>
<dbReference type="PIRSF" id="PIRSF016308">
    <property type="entry name" value="UBP"/>
    <property type="match status" value="1"/>
</dbReference>
<feature type="binding site" evidence="13">
    <location>
        <position position="184"/>
    </location>
    <ligand>
        <name>Zn(2+)</name>
        <dbReference type="ChEBI" id="CHEBI:29105"/>
    </ligand>
</feature>
<keyword evidence="10 11" id="KW-0862">Zinc</keyword>
<keyword evidence="9 11" id="KW-0788">Thiol protease</keyword>
<accession>A0A0D7APB3</accession>
<reference evidence="20 21" key="1">
    <citation type="journal article" date="2015" name="Fungal Genet. Biol.">
        <title>Evolution of novel wood decay mechanisms in Agaricales revealed by the genome sequences of Fistulina hepatica and Cylindrobasidium torrendii.</title>
        <authorList>
            <person name="Floudas D."/>
            <person name="Held B.W."/>
            <person name="Riley R."/>
            <person name="Nagy L.G."/>
            <person name="Koehler G."/>
            <person name="Ransdell A.S."/>
            <person name="Younus H."/>
            <person name="Chow J."/>
            <person name="Chiniquy J."/>
            <person name="Lipzen A."/>
            <person name="Tritt A."/>
            <person name="Sun H."/>
            <person name="Haridas S."/>
            <person name="LaButti K."/>
            <person name="Ohm R.A."/>
            <person name="Kues U."/>
            <person name="Blanchette R.A."/>
            <person name="Grigoriev I.V."/>
            <person name="Minto R.E."/>
            <person name="Hibbett D.S."/>
        </authorList>
    </citation>
    <scope>NUCLEOTIDE SEQUENCE [LARGE SCALE GENOMIC DNA]</scope>
    <source>
        <strain evidence="20 21">ATCC 64428</strain>
    </source>
</reference>
<dbReference type="Gene3D" id="3.90.70.10">
    <property type="entry name" value="Cysteine proteinases"/>
    <property type="match status" value="1"/>
</dbReference>
<dbReference type="PROSITE" id="PS50235">
    <property type="entry name" value="USP_3"/>
    <property type="match status" value="1"/>
</dbReference>
<dbReference type="InterPro" id="IPR001394">
    <property type="entry name" value="Peptidase_C19_UCH"/>
</dbReference>
<feature type="binding site" evidence="13">
    <location>
        <position position="214"/>
    </location>
    <ligand>
        <name>Zn(2+)</name>
        <dbReference type="ChEBI" id="CHEBI:29105"/>
    </ligand>
</feature>
<feature type="domain" description="UBP-type" evidence="19">
    <location>
        <begin position="157"/>
        <end position="266"/>
    </location>
</feature>
<keyword evidence="7 11" id="KW-0833">Ubl conjugation pathway</keyword>
<dbReference type="PROSITE" id="PS50271">
    <property type="entry name" value="ZF_UBP"/>
    <property type="match status" value="1"/>
</dbReference>
<dbReference type="SUPFAM" id="SSF54001">
    <property type="entry name" value="Cysteine proteinases"/>
    <property type="match status" value="1"/>
</dbReference>
<dbReference type="SMART" id="SM00290">
    <property type="entry name" value="ZnF_UBP"/>
    <property type="match status" value="2"/>
</dbReference>
<evidence type="ECO:0000259" key="17">
    <source>
        <dbReference type="PROSITE" id="PS50030"/>
    </source>
</evidence>
<dbReference type="PROSITE" id="PS00972">
    <property type="entry name" value="USP_1"/>
    <property type="match status" value="1"/>
</dbReference>
<dbReference type="SUPFAM" id="SSF46934">
    <property type="entry name" value="UBA-like"/>
    <property type="match status" value="1"/>
</dbReference>
<dbReference type="CDD" id="cd14386">
    <property type="entry name" value="UBA2_UBP5"/>
    <property type="match status" value="1"/>
</dbReference>
<evidence type="ECO:0000256" key="6">
    <source>
        <dbReference type="ARBA" id="ARBA00022771"/>
    </source>
</evidence>
<dbReference type="Gene3D" id="1.10.8.10">
    <property type="entry name" value="DNA helicase RuvA subunit, C-terminal domain"/>
    <property type="match status" value="2"/>
</dbReference>
<dbReference type="Pfam" id="PF00627">
    <property type="entry name" value="UBA"/>
    <property type="match status" value="2"/>
</dbReference>
<evidence type="ECO:0000313" key="21">
    <source>
        <dbReference type="Proteomes" id="UP000054144"/>
    </source>
</evidence>
<evidence type="ECO:0000256" key="1">
    <source>
        <dbReference type="ARBA" id="ARBA00000707"/>
    </source>
</evidence>
<keyword evidence="21" id="KW-1185">Reference proteome</keyword>
<dbReference type="InterPro" id="IPR009060">
    <property type="entry name" value="UBA-like_sf"/>
</dbReference>
<dbReference type="InterPro" id="IPR016652">
    <property type="entry name" value="Ubiquitinyl_hydrolase"/>
</dbReference>
<evidence type="ECO:0000259" key="18">
    <source>
        <dbReference type="PROSITE" id="PS50235"/>
    </source>
</evidence>
<dbReference type="Pfam" id="PF02148">
    <property type="entry name" value="zf-UBP"/>
    <property type="match status" value="1"/>
</dbReference>
<evidence type="ECO:0000256" key="14">
    <source>
        <dbReference type="PROSITE-ProRule" id="PRU00502"/>
    </source>
</evidence>
<dbReference type="InterPro" id="IPR041432">
    <property type="entry name" value="UBP13_Znf-UBP_var"/>
</dbReference>
<dbReference type="Proteomes" id="UP000054144">
    <property type="component" value="Unassembled WGS sequence"/>
</dbReference>
<evidence type="ECO:0000256" key="7">
    <source>
        <dbReference type="ARBA" id="ARBA00022786"/>
    </source>
</evidence>
<sequence>MSGCTHLQGLDSLREPTLSQAVHREECTQCFENQDSARGIDVCLSCFNGGCLDPERQHAAMHAALSGHYFTLNVKRRPKPSSQRDDEPPAKMTKLAIMEEREEDQFEWTTTVKCWQCDAAEGRSIPAEEVKSIIGSIMRAMSSARQSEVKAWEEETLACEHTLMLQQTSTEPIPASGLAHCNACDLTSNLWLCLTCGSLGCGRPLYGGTGGNGHGLEHYKTTQHPVCVKLGTITPEGGADIYCYACDDAKLDPELSTHLAVFGINIRNQTKTEKSMTELQIEHNLNYDFSLTSEDGKALEPLFGPCLTGLSNLGNSCYMASVLQTLFSLSAFQEYYTEVLVDHKHIEERPADCVECQMRKVADGLVSGRYAMPAVRRHFMPEGTPPSSSPEGPVFQEGLRPHTFKALFGRGHEEFATMRQQDAEEFFEWLLTVVRRDWKRRGASSDQDPTQVFSYGLEQRLSCTECKKVRYRIDGADVVSVAVPAVQIASTDEKTVFEDVQLTSCLDALLSPEAIPGYNCPSCNRSTLAVKQSKFATLPSVLVVHAKKFQLVNWVPTKLDIPVILPPDDAIQFDEHHMGQGLRPDEVPLPEEARTAPQVQVNELALAQLEGMGFPRIRCEKALLATGNANDGNVEAAMEWLFAHMDDPDVDAPTETAGSRGPEPSADQVAMLADMGFTEKQARKALLETGGNPERAVEWLFNHPDDDGTTSASDGTGENTPVSGFRSVPARYVLKAFISHKGPSVHSGHYVAHIRHGADWVLFNDEKVVRADLESVNALKKLAYLYVFERV</sequence>
<dbReference type="Pfam" id="PF17807">
    <property type="entry name" value="zf-UBP_var"/>
    <property type="match status" value="1"/>
</dbReference>
<dbReference type="InterPro" id="IPR013083">
    <property type="entry name" value="Znf_RING/FYVE/PHD"/>
</dbReference>
<dbReference type="GO" id="GO:0016579">
    <property type="term" value="P:protein deubiquitination"/>
    <property type="evidence" value="ECO:0007669"/>
    <property type="project" value="InterPro"/>
</dbReference>
<evidence type="ECO:0000256" key="16">
    <source>
        <dbReference type="SAM" id="MobiDB-lite"/>
    </source>
</evidence>
<protein>
    <recommendedName>
        <fullName evidence="11 15">Ubiquitin carboxyl-terminal hydrolase</fullName>
        <ecNumber evidence="11 15">3.4.19.12</ecNumber>
    </recommendedName>
</protein>
<evidence type="ECO:0000256" key="12">
    <source>
        <dbReference type="PIRSR" id="PIRSR016308-1"/>
    </source>
</evidence>
<dbReference type="SMART" id="SM00165">
    <property type="entry name" value="UBA"/>
    <property type="match status" value="2"/>
</dbReference>
<feature type="domain" description="UBA" evidence="17">
    <location>
        <begin position="663"/>
        <end position="703"/>
    </location>
</feature>
<proteinExistence type="inferred from homology"/>
<dbReference type="GO" id="GO:0006508">
    <property type="term" value="P:proteolysis"/>
    <property type="evidence" value="ECO:0007669"/>
    <property type="project" value="UniProtKB-KW"/>
</dbReference>
<evidence type="ECO:0000259" key="19">
    <source>
        <dbReference type="PROSITE" id="PS50271"/>
    </source>
</evidence>
<dbReference type="CDD" id="cd14385">
    <property type="entry name" value="UBA1_spUBP14_like"/>
    <property type="match status" value="1"/>
</dbReference>
<dbReference type="InterPro" id="IPR001607">
    <property type="entry name" value="Znf_UBP"/>
</dbReference>
<dbReference type="FunFam" id="1.10.8.10:FF:000086">
    <property type="entry name" value="Ubiquitin carboxyl-terminal hydrolase"/>
    <property type="match status" value="1"/>
</dbReference>
<name>A0A0D7APB3_9AGAR</name>
<dbReference type="SUPFAM" id="SSF57850">
    <property type="entry name" value="RING/U-box"/>
    <property type="match status" value="2"/>
</dbReference>
<dbReference type="PROSITE" id="PS50030">
    <property type="entry name" value="UBA"/>
    <property type="match status" value="2"/>
</dbReference>
<feature type="binding site" evidence="13">
    <location>
        <position position="181"/>
    </location>
    <ligand>
        <name>Zn(2+)</name>
        <dbReference type="ChEBI" id="CHEBI:29105"/>
    </ligand>
</feature>
<keyword evidence="4 11" id="KW-0479">Metal-binding</keyword>
<dbReference type="Pfam" id="PF00443">
    <property type="entry name" value="UCH"/>
    <property type="match status" value="1"/>
</dbReference>
<organism evidence="20 21">
    <name type="scientific">Fistulina hepatica ATCC 64428</name>
    <dbReference type="NCBI Taxonomy" id="1128425"/>
    <lineage>
        <taxon>Eukaryota</taxon>
        <taxon>Fungi</taxon>
        <taxon>Dikarya</taxon>
        <taxon>Basidiomycota</taxon>
        <taxon>Agaricomycotina</taxon>
        <taxon>Agaricomycetes</taxon>
        <taxon>Agaricomycetidae</taxon>
        <taxon>Agaricales</taxon>
        <taxon>Fistulinaceae</taxon>
        <taxon>Fistulina</taxon>
    </lineage>
</organism>
<feature type="domain" description="USP" evidence="18">
    <location>
        <begin position="308"/>
        <end position="791"/>
    </location>
</feature>
<dbReference type="FunFam" id="3.30.40.10:FF:000396">
    <property type="entry name" value="Ubiquitin carboxyl-terminal hydrolase"/>
    <property type="match status" value="1"/>
</dbReference>
<evidence type="ECO:0000256" key="8">
    <source>
        <dbReference type="ARBA" id="ARBA00022801"/>
    </source>
</evidence>
<gene>
    <name evidence="20" type="ORF">FISHEDRAFT_63530</name>
</gene>
<dbReference type="OrthoDB" id="361536at2759"/>
<keyword evidence="5" id="KW-0677">Repeat</keyword>
<comment type="catalytic activity">
    <reaction evidence="1 11 15">
        <text>Thiol-dependent hydrolysis of ester, thioester, amide, peptide and isopeptide bonds formed by the C-terminal Gly of ubiquitin (a 76-residue protein attached to proteins as an intracellular targeting signal).</text>
        <dbReference type="EC" id="3.4.19.12"/>
    </reaction>
</comment>
<feature type="active site" description="Nucleophile" evidence="12">
    <location>
        <position position="317"/>
    </location>
</feature>
<feature type="binding site" evidence="13">
    <location>
        <position position="201"/>
    </location>
    <ligand>
        <name>Zn(2+)</name>
        <dbReference type="ChEBI" id="CHEBI:29105"/>
    </ligand>
</feature>
<dbReference type="GO" id="GO:0004843">
    <property type="term" value="F:cysteine-type deubiquitinase activity"/>
    <property type="evidence" value="ECO:0007669"/>
    <property type="project" value="UniProtKB-UniRule"/>
</dbReference>
<dbReference type="InterPro" id="IPR050185">
    <property type="entry name" value="Ub_carboxyl-term_hydrolase"/>
</dbReference>
<evidence type="ECO:0000256" key="9">
    <source>
        <dbReference type="ARBA" id="ARBA00022807"/>
    </source>
</evidence>
<keyword evidence="8 11" id="KW-0378">Hydrolase</keyword>
<comment type="similarity">
    <text evidence="2 11 15">Belongs to the peptidase C19 family.</text>
</comment>
<dbReference type="CDD" id="cd02658">
    <property type="entry name" value="Peptidase_C19B"/>
    <property type="match status" value="1"/>
</dbReference>
<evidence type="ECO:0000256" key="5">
    <source>
        <dbReference type="ARBA" id="ARBA00022737"/>
    </source>
</evidence>
<evidence type="ECO:0000256" key="10">
    <source>
        <dbReference type="ARBA" id="ARBA00022833"/>
    </source>
</evidence>
<dbReference type="InterPro" id="IPR028889">
    <property type="entry name" value="USP"/>
</dbReference>
<dbReference type="EC" id="3.4.19.12" evidence="11 15"/>
<dbReference type="AlphaFoldDB" id="A0A0D7APB3"/>
<dbReference type="EMBL" id="KN881628">
    <property type="protein sequence ID" value="KIY53161.1"/>
    <property type="molecule type" value="Genomic_DNA"/>
</dbReference>
<evidence type="ECO:0000256" key="15">
    <source>
        <dbReference type="RuleBase" id="RU366025"/>
    </source>
</evidence>
<feature type="region of interest" description="Disordered" evidence="16">
    <location>
        <begin position="703"/>
        <end position="723"/>
    </location>
</feature>
<dbReference type="InterPro" id="IPR018200">
    <property type="entry name" value="USP_CS"/>
</dbReference>
<evidence type="ECO:0000256" key="11">
    <source>
        <dbReference type="PIRNR" id="PIRNR016308"/>
    </source>
</evidence>
<keyword evidence="3 11" id="KW-0645">Protease</keyword>
<evidence type="ECO:0000256" key="13">
    <source>
        <dbReference type="PIRSR" id="PIRSR016308-3"/>
    </source>
</evidence>
<evidence type="ECO:0000256" key="3">
    <source>
        <dbReference type="ARBA" id="ARBA00022670"/>
    </source>
</evidence>
<feature type="domain" description="UBA" evidence="17">
    <location>
        <begin position="600"/>
        <end position="644"/>
    </location>
</feature>
<dbReference type="PANTHER" id="PTHR21646">
    <property type="entry name" value="UBIQUITIN CARBOXYL-TERMINAL HYDROLASE"/>
    <property type="match status" value="1"/>
</dbReference>
<dbReference type="PROSITE" id="PS00973">
    <property type="entry name" value="USP_2"/>
    <property type="match status" value="1"/>
</dbReference>
<evidence type="ECO:0000313" key="20">
    <source>
        <dbReference type="EMBL" id="KIY53161.1"/>
    </source>
</evidence>
<dbReference type="GO" id="GO:0008270">
    <property type="term" value="F:zinc ion binding"/>
    <property type="evidence" value="ECO:0007669"/>
    <property type="project" value="UniProtKB-UniRule"/>
</dbReference>
<dbReference type="FunFam" id="3.30.40.10:FF:000587">
    <property type="entry name" value="Ubiquitin carboxyl-terminal hydrolase"/>
    <property type="match status" value="1"/>
</dbReference>
<keyword evidence="6 14" id="KW-0863">Zinc-finger</keyword>
<dbReference type="InterPro" id="IPR038765">
    <property type="entry name" value="Papain-like_cys_pep_sf"/>
</dbReference>